<comment type="caution">
    <text evidence="2">The sequence shown here is derived from an EMBL/GenBank/DDBJ whole genome shotgun (WGS) entry which is preliminary data.</text>
</comment>
<protein>
    <submittedName>
        <fullName evidence="2">Uncharacterized protein</fullName>
    </submittedName>
</protein>
<evidence type="ECO:0000313" key="2">
    <source>
        <dbReference type="EMBL" id="KAK7494974.1"/>
    </source>
</evidence>
<organism evidence="2 3">
    <name type="scientific">Batillaria attramentaria</name>
    <dbReference type="NCBI Taxonomy" id="370345"/>
    <lineage>
        <taxon>Eukaryota</taxon>
        <taxon>Metazoa</taxon>
        <taxon>Spiralia</taxon>
        <taxon>Lophotrochozoa</taxon>
        <taxon>Mollusca</taxon>
        <taxon>Gastropoda</taxon>
        <taxon>Caenogastropoda</taxon>
        <taxon>Sorbeoconcha</taxon>
        <taxon>Cerithioidea</taxon>
        <taxon>Batillariidae</taxon>
        <taxon>Batillaria</taxon>
    </lineage>
</organism>
<name>A0ABD0L6J1_9CAEN</name>
<keyword evidence="3" id="KW-1185">Reference proteome</keyword>
<feature type="signal peptide" evidence="1">
    <location>
        <begin position="1"/>
        <end position="25"/>
    </location>
</feature>
<reference evidence="2 3" key="1">
    <citation type="journal article" date="2023" name="Sci. Data">
        <title>Genome assembly of the Korean intertidal mud-creeper Batillaria attramentaria.</title>
        <authorList>
            <person name="Patra A.K."/>
            <person name="Ho P.T."/>
            <person name="Jun S."/>
            <person name="Lee S.J."/>
            <person name="Kim Y."/>
            <person name="Won Y.J."/>
        </authorList>
    </citation>
    <scope>NUCLEOTIDE SEQUENCE [LARGE SCALE GENOMIC DNA]</scope>
    <source>
        <strain evidence="2">Wonlab-2016</strain>
    </source>
</reference>
<dbReference type="AlphaFoldDB" id="A0ABD0L6J1"/>
<keyword evidence="1" id="KW-0732">Signal</keyword>
<feature type="chain" id="PRO_5044824390" evidence="1">
    <location>
        <begin position="26"/>
        <end position="73"/>
    </location>
</feature>
<evidence type="ECO:0000256" key="1">
    <source>
        <dbReference type="SAM" id="SignalP"/>
    </source>
</evidence>
<evidence type="ECO:0000313" key="3">
    <source>
        <dbReference type="Proteomes" id="UP001519460"/>
    </source>
</evidence>
<sequence length="73" mass="8050">HYVALFTVTQLILVLLSLFVEVCEPKQGCLPQTEPSETGNVCYATLSDSPHQPTIPWGLKGVMPHWQAKKVSS</sequence>
<dbReference type="Proteomes" id="UP001519460">
    <property type="component" value="Unassembled WGS sequence"/>
</dbReference>
<accession>A0ABD0L6J1</accession>
<proteinExistence type="predicted"/>
<feature type="non-terminal residue" evidence="2">
    <location>
        <position position="1"/>
    </location>
</feature>
<gene>
    <name evidence="2" type="ORF">BaRGS_00013853</name>
</gene>
<dbReference type="EMBL" id="JACVVK020000079">
    <property type="protein sequence ID" value="KAK7494974.1"/>
    <property type="molecule type" value="Genomic_DNA"/>
</dbReference>